<keyword evidence="3 4" id="KW-0408">Iron</keyword>
<dbReference type="Gramene" id="Solyc11g040222.1.1">
    <property type="protein sequence ID" value="Solyc11g040222.1.1"/>
    <property type="gene ID" value="Solyc11g040222.1"/>
</dbReference>
<dbReference type="GO" id="GO:0016705">
    <property type="term" value="F:oxidoreductase activity, acting on paired donors, with incorporation or reduction of molecular oxygen"/>
    <property type="evidence" value="ECO:0007669"/>
    <property type="project" value="InterPro"/>
</dbReference>
<dbReference type="PROSITE" id="PS00086">
    <property type="entry name" value="CYTOCHROME_P450"/>
    <property type="match status" value="1"/>
</dbReference>
<protein>
    <recommendedName>
        <fullName evidence="8">Cytochrome P450</fullName>
    </recommendedName>
</protein>
<dbReference type="EnsemblPlants" id="Solyc11g040222.1.1">
    <property type="protein sequence ID" value="Solyc11g040222.1.1"/>
    <property type="gene ID" value="Solyc11g040222.1"/>
</dbReference>
<dbReference type="InterPro" id="IPR001128">
    <property type="entry name" value="Cyt_P450"/>
</dbReference>
<evidence type="ECO:0000256" key="5">
    <source>
        <dbReference type="SAM" id="SignalP"/>
    </source>
</evidence>
<feature type="signal peptide" evidence="5">
    <location>
        <begin position="1"/>
        <end position="29"/>
    </location>
</feature>
<evidence type="ECO:0000256" key="4">
    <source>
        <dbReference type="RuleBase" id="RU000461"/>
    </source>
</evidence>
<dbReference type="PANTHER" id="PTHR24291:SF183">
    <property type="entry name" value="CYTOCHROME P450 97B3, CHLOROPLASTIC"/>
    <property type="match status" value="1"/>
</dbReference>
<dbReference type="GO" id="GO:0005506">
    <property type="term" value="F:iron ion binding"/>
    <property type="evidence" value="ECO:0007669"/>
    <property type="project" value="InterPro"/>
</dbReference>
<keyword evidence="4" id="KW-0503">Monooxygenase</keyword>
<dbReference type="Pfam" id="PF00067">
    <property type="entry name" value="p450"/>
    <property type="match status" value="1"/>
</dbReference>
<dbReference type="InterPro" id="IPR050196">
    <property type="entry name" value="Cytochrome_P450_Monoox"/>
</dbReference>
<keyword evidence="7" id="KW-1185">Reference proteome</keyword>
<feature type="binding site" description="axial binding residue" evidence="3">
    <location>
        <position position="154"/>
    </location>
    <ligand>
        <name>heme</name>
        <dbReference type="ChEBI" id="CHEBI:30413"/>
    </ligand>
    <ligandPart>
        <name>Fe</name>
        <dbReference type="ChEBI" id="CHEBI:18248"/>
    </ligandPart>
</feature>
<name>A0A3Q7IVU2_SOLLC</name>
<dbReference type="GO" id="GO:0020037">
    <property type="term" value="F:heme binding"/>
    <property type="evidence" value="ECO:0007669"/>
    <property type="project" value="InterPro"/>
</dbReference>
<evidence type="ECO:0000256" key="1">
    <source>
        <dbReference type="ARBA" id="ARBA00010617"/>
    </source>
</evidence>
<keyword evidence="3 4" id="KW-0349">Heme</keyword>
<dbReference type="GO" id="GO:0004497">
    <property type="term" value="F:monooxygenase activity"/>
    <property type="evidence" value="ECO:0007669"/>
    <property type="project" value="UniProtKB-KW"/>
</dbReference>
<proteinExistence type="inferred from homology"/>
<dbReference type="InterPro" id="IPR017972">
    <property type="entry name" value="Cyt_P450_CS"/>
</dbReference>
<comment type="similarity">
    <text evidence="1 4">Belongs to the cytochrome P450 family.</text>
</comment>
<sequence>MMMLIAGHETTAAVLTWAVFLLAQHPVKMKKAQSEIDAVLGQGRTTFESLKKLEYLRLIVVESLHLYPQPPLLIRRSLTSDILPGGYNGDKNGYEIPAGTDVFLSVYNLHRSPYFWDKPNEFEPEPSRSRGALYPNEIISDFAFLPFGGGPRKCVGDQFALMESTIALAMLLQKFDVELKGSPEDVELVTGATIHTKTGLWCKLKKRSNI</sequence>
<keyword evidence="3 4" id="KW-0479">Metal-binding</keyword>
<evidence type="ECO:0000313" key="7">
    <source>
        <dbReference type="Proteomes" id="UP000004994"/>
    </source>
</evidence>
<dbReference type="PRINTS" id="PR00463">
    <property type="entry name" value="EP450I"/>
</dbReference>
<dbReference type="SUPFAM" id="SSF48264">
    <property type="entry name" value="Cytochrome P450"/>
    <property type="match status" value="1"/>
</dbReference>
<evidence type="ECO:0000313" key="6">
    <source>
        <dbReference type="EnsemblPlants" id="Solyc11g040222.1.1"/>
    </source>
</evidence>
<dbReference type="InParanoid" id="A0A3Q7IVU2"/>
<evidence type="ECO:0008006" key="8">
    <source>
        <dbReference type="Google" id="ProtNLM"/>
    </source>
</evidence>
<dbReference type="AlphaFoldDB" id="A0A3Q7IVU2"/>
<comment type="cofactor">
    <cofactor evidence="3">
        <name>heme</name>
        <dbReference type="ChEBI" id="CHEBI:30413"/>
    </cofactor>
</comment>
<keyword evidence="5" id="KW-0732">Signal</keyword>
<dbReference type="OMA" id="FALMEFT"/>
<dbReference type="Gene3D" id="1.10.630.10">
    <property type="entry name" value="Cytochrome P450"/>
    <property type="match status" value="1"/>
</dbReference>
<dbReference type="InterPro" id="IPR002401">
    <property type="entry name" value="Cyt_P450_E_grp-I"/>
</dbReference>
<dbReference type="PANTHER" id="PTHR24291">
    <property type="entry name" value="CYTOCHROME P450 FAMILY 4"/>
    <property type="match status" value="1"/>
</dbReference>
<dbReference type="InterPro" id="IPR036396">
    <property type="entry name" value="Cyt_P450_sf"/>
</dbReference>
<reference evidence="6" key="2">
    <citation type="submission" date="2019-01" db="UniProtKB">
        <authorList>
            <consortium name="EnsemblPlants"/>
        </authorList>
    </citation>
    <scope>IDENTIFICATION</scope>
    <source>
        <strain evidence="6">cv. Heinz 1706</strain>
    </source>
</reference>
<organism evidence="6">
    <name type="scientific">Solanum lycopersicum</name>
    <name type="common">Tomato</name>
    <name type="synonym">Lycopersicon esculentum</name>
    <dbReference type="NCBI Taxonomy" id="4081"/>
    <lineage>
        <taxon>Eukaryota</taxon>
        <taxon>Viridiplantae</taxon>
        <taxon>Streptophyta</taxon>
        <taxon>Embryophyta</taxon>
        <taxon>Tracheophyta</taxon>
        <taxon>Spermatophyta</taxon>
        <taxon>Magnoliopsida</taxon>
        <taxon>eudicotyledons</taxon>
        <taxon>Gunneridae</taxon>
        <taxon>Pentapetalae</taxon>
        <taxon>asterids</taxon>
        <taxon>lamiids</taxon>
        <taxon>Solanales</taxon>
        <taxon>Solanaceae</taxon>
        <taxon>Solanoideae</taxon>
        <taxon>Solaneae</taxon>
        <taxon>Solanum</taxon>
        <taxon>Solanum subgen. Lycopersicon</taxon>
    </lineage>
</organism>
<feature type="chain" id="PRO_5018556266" description="Cytochrome P450" evidence="5">
    <location>
        <begin position="30"/>
        <end position="210"/>
    </location>
</feature>
<accession>A0A3Q7IVU2</accession>
<dbReference type="Proteomes" id="UP000004994">
    <property type="component" value="Chromosome 11"/>
</dbReference>
<evidence type="ECO:0000256" key="3">
    <source>
        <dbReference type="PIRSR" id="PIRSR602401-1"/>
    </source>
</evidence>
<reference evidence="6" key="1">
    <citation type="journal article" date="2012" name="Nature">
        <title>The tomato genome sequence provides insights into fleshy fruit evolution.</title>
        <authorList>
            <consortium name="Tomato Genome Consortium"/>
        </authorList>
    </citation>
    <scope>NUCLEOTIDE SEQUENCE [LARGE SCALE GENOMIC DNA]</scope>
    <source>
        <strain evidence="6">cv. Heinz 1706</strain>
    </source>
</reference>
<keyword evidence="2 4" id="KW-0560">Oxidoreductase</keyword>
<dbReference type="PRINTS" id="PR00385">
    <property type="entry name" value="P450"/>
</dbReference>
<evidence type="ECO:0000256" key="2">
    <source>
        <dbReference type="ARBA" id="ARBA00023002"/>
    </source>
</evidence>
<dbReference type="STRING" id="4081.A0A3Q7IVU2"/>